<gene>
    <name evidence="1" type="ORF">STRUR_1741</name>
</gene>
<sequence>MLTIINPDRLTGYPFFYDLIVFLEANPNQTLRAIKAHFPEVAKKDHFIDQYIKAGYIERKDKRYQANIPYLKKEEEFSFDRLTFIDDQSSLYNSLKQLYFKTELSNKTNQVILEEKTDFQRESLTLSNYFYRLKHAYHLTEEQKELYQILGDVNPEYALKYMTSFLLKFNRKPKVVQKRTDIFVKAMLVLNYIKQDEDGKYELLLDFDKENLVFKK</sequence>
<dbReference type="Proteomes" id="UP000005388">
    <property type="component" value="Unassembled WGS sequence"/>
</dbReference>
<organism evidence="1 2">
    <name type="scientific">Streptococcus urinalis 2285-97</name>
    <dbReference type="NCBI Taxonomy" id="764291"/>
    <lineage>
        <taxon>Bacteria</taxon>
        <taxon>Bacillati</taxon>
        <taxon>Bacillota</taxon>
        <taxon>Bacilli</taxon>
        <taxon>Lactobacillales</taxon>
        <taxon>Streptococcaceae</taxon>
        <taxon>Streptococcus</taxon>
    </lineage>
</organism>
<dbReference type="EMBL" id="AEUZ02000001">
    <property type="protein sequence ID" value="EHJ56299.1"/>
    <property type="molecule type" value="Genomic_DNA"/>
</dbReference>
<dbReference type="AlphaFoldDB" id="G5KCK2"/>
<protein>
    <recommendedName>
        <fullName evidence="3">DUF1803 domain-containing protein</fullName>
    </recommendedName>
</protein>
<evidence type="ECO:0000313" key="2">
    <source>
        <dbReference type="Proteomes" id="UP000005388"/>
    </source>
</evidence>
<dbReference type="Pfam" id="PF08820">
    <property type="entry name" value="DUF1803"/>
    <property type="match status" value="1"/>
</dbReference>
<dbReference type="RefSeq" id="WP_006739062.1">
    <property type="nucleotide sequence ID" value="NZ_AEUZ02000001.1"/>
</dbReference>
<dbReference type="eggNOG" id="ENOG50340QP">
    <property type="taxonomic scope" value="Bacteria"/>
</dbReference>
<proteinExistence type="predicted"/>
<evidence type="ECO:0000313" key="1">
    <source>
        <dbReference type="EMBL" id="EHJ56299.1"/>
    </source>
</evidence>
<name>G5KCK2_9STRE</name>
<comment type="caution">
    <text evidence="1">The sequence shown here is derived from an EMBL/GenBank/DDBJ whole genome shotgun (WGS) entry which is preliminary data.</text>
</comment>
<keyword evidence="2" id="KW-1185">Reference proteome</keyword>
<dbReference type="STRING" id="764291.STRUR_1741"/>
<accession>G5KCK2</accession>
<reference evidence="1 2" key="1">
    <citation type="journal article" date="2014" name="Int. J. Syst. Evol. Microbiol.">
        <title>Phylogenomics and the dynamic genome evolution of the genus Streptococcus.</title>
        <authorList>
            <consortium name="The Broad Institute Genome Sequencing Platform"/>
            <person name="Richards V.P."/>
            <person name="Palmer S.R."/>
            <person name="Pavinski Bitar P.D."/>
            <person name="Qin X."/>
            <person name="Weinstock G.M."/>
            <person name="Highlander S.K."/>
            <person name="Town C.D."/>
            <person name="Burne R.A."/>
            <person name="Stanhope M.J."/>
        </authorList>
    </citation>
    <scope>NUCLEOTIDE SEQUENCE [LARGE SCALE GENOMIC DNA]</scope>
    <source>
        <strain evidence="1 2">2285-97</strain>
    </source>
</reference>
<evidence type="ECO:0008006" key="3">
    <source>
        <dbReference type="Google" id="ProtNLM"/>
    </source>
</evidence>
<dbReference type="InterPro" id="IPR014924">
    <property type="entry name" value="DUF1803"/>
</dbReference>